<reference evidence="2 3" key="1">
    <citation type="submission" date="2023-02" db="EMBL/GenBank/DDBJ databases">
        <title>Genome sequence of Paenibacillus kyungheensis KACC 18744.</title>
        <authorList>
            <person name="Kim S."/>
            <person name="Heo J."/>
            <person name="Kwon S.-W."/>
        </authorList>
    </citation>
    <scope>NUCLEOTIDE SEQUENCE [LARGE SCALE GENOMIC DNA]</scope>
    <source>
        <strain evidence="2 3">KACC 18744</strain>
    </source>
</reference>
<dbReference type="Pfam" id="PF14206">
    <property type="entry name" value="Cys_rich_CPCC"/>
    <property type="match status" value="1"/>
</dbReference>
<dbReference type="CDD" id="cd20694">
    <property type="entry name" value="CdiI_Ct-like"/>
    <property type="match status" value="1"/>
</dbReference>
<dbReference type="InterPro" id="IPR025983">
    <property type="entry name" value="Cys_rich_CPCC"/>
</dbReference>
<keyword evidence="3" id="KW-1185">Reference proteome</keyword>
<dbReference type="KEGG" id="pka:PQ456_03800"/>
<sequence length="233" mass="26982">MNTFQCPCCGYLTLDEQGRHDICWLCNWEDDGQNDLDADQVKGGPNRDYSLTEARHNFKNNYTMYRETNSDSIKNQKKLRIKKDAIHEFEKLQTSNNKLASQIWENINRLEQELNCISYKHGMYDNHILENHKELLTLIYSDDPDAIVRGLVSLALYVDDPEFIQDTIIQYRQHPHDNVKGIAILCFGHLARRFGKLDKELVLPIVQAGLQDESEIVRGHADSALDDIKMFAL</sequence>
<proteinExistence type="predicted"/>
<evidence type="ECO:0000259" key="1">
    <source>
        <dbReference type="Pfam" id="PF14206"/>
    </source>
</evidence>
<dbReference type="InterPro" id="IPR011989">
    <property type="entry name" value="ARM-like"/>
</dbReference>
<gene>
    <name evidence="2" type="ORF">PQ456_03800</name>
</gene>
<dbReference type="EMBL" id="CP117416">
    <property type="protein sequence ID" value="WCT56656.1"/>
    <property type="molecule type" value="Genomic_DNA"/>
</dbReference>
<organism evidence="2 3">
    <name type="scientific">Paenibacillus kyungheensis</name>
    <dbReference type="NCBI Taxonomy" id="1452732"/>
    <lineage>
        <taxon>Bacteria</taxon>
        <taxon>Bacillati</taxon>
        <taxon>Bacillota</taxon>
        <taxon>Bacilli</taxon>
        <taxon>Bacillales</taxon>
        <taxon>Paenibacillaceae</taxon>
        <taxon>Paenibacillus</taxon>
    </lineage>
</organism>
<dbReference type="RefSeq" id="WP_273614928.1">
    <property type="nucleotide sequence ID" value="NZ_CP117416.1"/>
</dbReference>
<protein>
    <submittedName>
        <fullName evidence="2">CPCC family cysteine-rich protein</fullName>
    </submittedName>
</protein>
<accession>A0AAX3M476</accession>
<evidence type="ECO:0000313" key="3">
    <source>
        <dbReference type="Proteomes" id="UP001220509"/>
    </source>
</evidence>
<evidence type="ECO:0000313" key="2">
    <source>
        <dbReference type="EMBL" id="WCT56656.1"/>
    </source>
</evidence>
<dbReference type="Proteomes" id="UP001220509">
    <property type="component" value="Chromosome"/>
</dbReference>
<dbReference type="InterPro" id="IPR049796">
    <property type="entry name" value="CdiI_Ct-like"/>
</dbReference>
<name>A0AAX3M476_9BACL</name>
<dbReference type="SUPFAM" id="SSF48371">
    <property type="entry name" value="ARM repeat"/>
    <property type="match status" value="1"/>
</dbReference>
<dbReference type="InterPro" id="IPR016024">
    <property type="entry name" value="ARM-type_fold"/>
</dbReference>
<dbReference type="AlphaFoldDB" id="A0AAX3M476"/>
<dbReference type="Gene3D" id="1.25.10.10">
    <property type="entry name" value="Leucine-rich Repeat Variant"/>
    <property type="match status" value="1"/>
</dbReference>
<feature type="domain" description="Cysteine-rich CPCC" evidence="1">
    <location>
        <begin position="4"/>
        <end position="69"/>
    </location>
</feature>